<feature type="transmembrane region" description="Helical" evidence="2">
    <location>
        <begin position="371"/>
        <end position="391"/>
    </location>
</feature>
<gene>
    <name evidence="3" type="ORF">DBV05_g8314</name>
</gene>
<evidence type="ECO:0000313" key="3">
    <source>
        <dbReference type="EMBL" id="KAB2573038.1"/>
    </source>
</evidence>
<feature type="region of interest" description="Disordered" evidence="1">
    <location>
        <begin position="233"/>
        <end position="289"/>
    </location>
</feature>
<feature type="compositionally biased region" description="Polar residues" evidence="1">
    <location>
        <begin position="18"/>
        <end position="27"/>
    </location>
</feature>
<feature type="region of interest" description="Disordered" evidence="1">
    <location>
        <begin position="169"/>
        <end position="200"/>
    </location>
</feature>
<keyword evidence="4" id="KW-1185">Reference proteome</keyword>
<protein>
    <submittedName>
        <fullName evidence="3">Uncharacterized protein</fullName>
    </submittedName>
</protein>
<reference evidence="3 4" key="1">
    <citation type="journal article" date="2019" name="Sci. Rep.">
        <title>A multi-omics analysis of the grapevine pathogen Lasiodiplodia theobromae reveals that temperature affects the expression of virulence- and pathogenicity-related genes.</title>
        <authorList>
            <person name="Felix C."/>
            <person name="Meneses R."/>
            <person name="Goncalves M.F.M."/>
            <person name="Tilleman L."/>
            <person name="Duarte A.S."/>
            <person name="Jorrin-Novo J.V."/>
            <person name="Van de Peer Y."/>
            <person name="Deforce D."/>
            <person name="Van Nieuwerburgh F."/>
            <person name="Esteves A.C."/>
            <person name="Alves A."/>
        </authorList>
    </citation>
    <scope>NUCLEOTIDE SEQUENCE [LARGE SCALE GENOMIC DNA]</scope>
    <source>
        <strain evidence="3 4">LA-SOL3</strain>
    </source>
</reference>
<sequence length="408" mass="43782">MGDVSRTNTTTTTTTTTIVKSGSNRNDNTRSLITRSSTRCSPTAAARDISEARIISLTRSYGLDVDEVERAHLASLPNDRARKVRCRMLLMGERSDRCGLARASTFVAPGLAMDEEEEERREDKGKENACGGYVGYGYVGGSAAAAAAARADAGVGRNNLVSPDYFEDLDLGPSNTSGGDPYDPFGLLPKSPTPRRRPWTWPSLRSIKRSITTSSSFSSSSTSTTTTLPLYTVRSLPVDPPSPFTTSIPPARRGVDNRGGSSSLAHGLSDPRTPYATTPASSSASTLSSYRTATTTTVVPPPPPSEASASVSFLSEDLARVLTPASTTTTTTMPRNGEACERQGGEGEGSDEEEEERMRRMNMRRRRNRRIALALAVLLVVLVVIGFGLWVEEMVRWAGGGDKEGEEV</sequence>
<feature type="compositionally biased region" description="Low complexity" evidence="1">
    <location>
        <begin position="7"/>
        <end position="17"/>
    </location>
</feature>
<keyword evidence="2" id="KW-0812">Transmembrane</keyword>
<dbReference type="AlphaFoldDB" id="A0A5N5D5I0"/>
<dbReference type="EMBL" id="VCHE01000066">
    <property type="protein sequence ID" value="KAB2573038.1"/>
    <property type="molecule type" value="Genomic_DNA"/>
</dbReference>
<organism evidence="3 4">
    <name type="scientific">Lasiodiplodia theobromae</name>
    <dbReference type="NCBI Taxonomy" id="45133"/>
    <lineage>
        <taxon>Eukaryota</taxon>
        <taxon>Fungi</taxon>
        <taxon>Dikarya</taxon>
        <taxon>Ascomycota</taxon>
        <taxon>Pezizomycotina</taxon>
        <taxon>Dothideomycetes</taxon>
        <taxon>Dothideomycetes incertae sedis</taxon>
        <taxon>Botryosphaeriales</taxon>
        <taxon>Botryosphaeriaceae</taxon>
        <taxon>Lasiodiplodia</taxon>
    </lineage>
</organism>
<keyword evidence="2" id="KW-1133">Transmembrane helix</keyword>
<accession>A0A5N5D5I0</accession>
<keyword evidence="2" id="KW-0472">Membrane</keyword>
<evidence type="ECO:0000256" key="1">
    <source>
        <dbReference type="SAM" id="MobiDB-lite"/>
    </source>
</evidence>
<dbReference type="Proteomes" id="UP000325902">
    <property type="component" value="Unassembled WGS sequence"/>
</dbReference>
<feature type="compositionally biased region" description="Low complexity" evidence="1">
    <location>
        <begin position="271"/>
        <end position="289"/>
    </location>
</feature>
<proteinExistence type="predicted"/>
<feature type="region of interest" description="Disordered" evidence="1">
    <location>
        <begin position="1"/>
        <end position="27"/>
    </location>
</feature>
<evidence type="ECO:0000256" key="2">
    <source>
        <dbReference type="SAM" id="Phobius"/>
    </source>
</evidence>
<feature type="region of interest" description="Disordered" evidence="1">
    <location>
        <begin position="328"/>
        <end position="356"/>
    </location>
</feature>
<name>A0A5N5D5I0_9PEZI</name>
<comment type="caution">
    <text evidence="3">The sequence shown here is derived from an EMBL/GenBank/DDBJ whole genome shotgun (WGS) entry which is preliminary data.</text>
</comment>
<evidence type="ECO:0000313" key="4">
    <source>
        <dbReference type="Proteomes" id="UP000325902"/>
    </source>
</evidence>